<accession>A0A8X8GSV4</accession>
<name>A0A8X8GSV4_STAHO</name>
<evidence type="ECO:0008006" key="4">
    <source>
        <dbReference type="Google" id="ProtNLM"/>
    </source>
</evidence>
<proteinExistence type="predicted"/>
<dbReference type="Proteomes" id="UP000665944">
    <property type="component" value="Unassembled WGS sequence"/>
</dbReference>
<dbReference type="AlphaFoldDB" id="A0A8X8GSV4"/>
<organism evidence="2 3">
    <name type="scientific">Staphylococcus hominis</name>
    <dbReference type="NCBI Taxonomy" id="1290"/>
    <lineage>
        <taxon>Bacteria</taxon>
        <taxon>Bacillati</taxon>
        <taxon>Bacillota</taxon>
        <taxon>Bacilli</taxon>
        <taxon>Bacillales</taxon>
        <taxon>Staphylococcaceae</taxon>
        <taxon>Staphylococcus</taxon>
    </lineage>
</organism>
<dbReference type="RefSeq" id="WP_209244553.1">
    <property type="nucleotide sequence ID" value="NZ_JAGHKT020000032.1"/>
</dbReference>
<reference evidence="2 3" key="1">
    <citation type="submission" date="2022-06" db="EMBL/GenBank/DDBJ databases">
        <title>Staphylococcus hominis ShoR14 genome sequence.</title>
        <authorList>
            <person name="Yeo C.C."/>
            <person name="Chew C.H."/>
            <person name="Che Hamzah A.M."/>
            <person name="Al-Trad E.I."/>
        </authorList>
    </citation>
    <scope>NUCLEOTIDE SEQUENCE [LARGE SCALE GENOMIC DNA]</scope>
    <source>
        <strain evidence="2 3">ShoR14</strain>
    </source>
</reference>
<feature type="transmembrane region" description="Helical" evidence="1">
    <location>
        <begin position="32"/>
        <end position="52"/>
    </location>
</feature>
<keyword evidence="1" id="KW-0812">Transmembrane</keyword>
<dbReference type="EMBL" id="JAGHKT020000032">
    <property type="protein sequence ID" value="MCM5673377.1"/>
    <property type="molecule type" value="Genomic_DNA"/>
</dbReference>
<evidence type="ECO:0000256" key="1">
    <source>
        <dbReference type="SAM" id="Phobius"/>
    </source>
</evidence>
<comment type="caution">
    <text evidence="2">The sequence shown here is derived from an EMBL/GenBank/DDBJ whole genome shotgun (WGS) entry which is preliminary data.</text>
</comment>
<keyword evidence="1" id="KW-0472">Membrane</keyword>
<keyword evidence="3" id="KW-1185">Reference proteome</keyword>
<gene>
    <name evidence="2" type="ORF">J7T32_011640</name>
</gene>
<evidence type="ECO:0000313" key="2">
    <source>
        <dbReference type="EMBL" id="MCM5673377.1"/>
    </source>
</evidence>
<evidence type="ECO:0000313" key="3">
    <source>
        <dbReference type="Proteomes" id="UP000665944"/>
    </source>
</evidence>
<feature type="transmembrane region" description="Helical" evidence="1">
    <location>
        <begin position="7"/>
        <end position="26"/>
    </location>
</feature>
<sequence length="56" mass="6265">MSSEDKSILISGLMFLTLSTALFITGTFIPKALGVALLVATMSYVFFDEYYYKIKD</sequence>
<protein>
    <recommendedName>
        <fullName evidence="4">DUF1270 family protein</fullName>
    </recommendedName>
</protein>
<keyword evidence="1" id="KW-1133">Transmembrane helix</keyword>